<dbReference type="GO" id="GO:0016020">
    <property type="term" value="C:membrane"/>
    <property type="evidence" value="ECO:0007669"/>
    <property type="project" value="TreeGrafter"/>
</dbReference>
<dbReference type="InterPro" id="IPR050266">
    <property type="entry name" value="AB_hydrolase_sf"/>
</dbReference>
<sequence>MSDFRSATAREAYVEVYDRVLAALWPVPPCPADVVTSLGTVRLYRHGPDGDDPFVLLSGAGGNALAWYRHVAELGVDRPVVAVDPLGECGRSVQTAPIVDGADAGRWLAEVLAAIGAERAHLVGSSFGGWTALQQVLHHPGRVGAVTLVDPAGFAPLGGRFYRWLVLGGMAGLLPAGLRRRAARRLDNSTLLETELLRLGLAGRRFRRRLPSLVPFTDAELAAVGVPVQLLLGERSALHDSAAVAQRVAGVAPGWRREVVPGTGHALVLDDVALCTRRVREFSPTRR</sequence>
<dbReference type="SUPFAM" id="SSF53474">
    <property type="entry name" value="alpha/beta-Hydrolases"/>
    <property type="match status" value="1"/>
</dbReference>
<evidence type="ECO:0000313" key="3">
    <source>
        <dbReference type="Proteomes" id="UP000470470"/>
    </source>
</evidence>
<name>A0A7K3WIF0_9ACTN</name>
<reference evidence="2 3" key="1">
    <citation type="submission" date="2020-02" db="EMBL/GenBank/DDBJ databases">
        <title>The whole genome sequence of CPCC 205119.</title>
        <authorList>
            <person name="Jiang Z."/>
        </authorList>
    </citation>
    <scope>NUCLEOTIDE SEQUENCE [LARGE SCALE GENOMIC DNA]</scope>
    <source>
        <strain evidence="2 3">CPCC 205119</strain>
    </source>
</reference>
<keyword evidence="3" id="KW-1185">Reference proteome</keyword>
<dbReference type="PANTHER" id="PTHR43798">
    <property type="entry name" value="MONOACYLGLYCEROL LIPASE"/>
    <property type="match status" value="1"/>
</dbReference>
<dbReference type="Gene3D" id="3.40.50.1820">
    <property type="entry name" value="alpha/beta hydrolase"/>
    <property type="match status" value="1"/>
</dbReference>
<dbReference type="GO" id="GO:0016787">
    <property type="term" value="F:hydrolase activity"/>
    <property type="evidence" value="ECO:0007669"/>
    <property type="project" value="UniProtKB-KW"/>
</dbReference>
<evidence type="ECO:0000313" key="2">
    <source>
        <dbReference type="EMBL" id="NEL56275.1"/>
    </source>
</evidence>
<dbReference type="AlphaFoldDB" id="A0A7K3WIF0"/>
<organism evidence="2 3">
    <name type="scientific">Goekera deserti</name>
    <dbReference type="NCBI Taxonomy" id="2497753"/>
    <lineage>
        <taxon>Bacteria</taxon>
        <taxon>Bacillati</taxon>
        <taxon>Actinomycetota</taxon>
        <taxon>Actinomycetes</taxon>
        <taxon>Geodermatophilales</taxon>
        <taxon>Geodermatophilaceae</taxon>
        <taxon>Goekera</taxon>
    </lineage>
</organism>
<feature type="domain" description="AB hydrolase-1" evidence="1">
    <location>
        <begin position="53"/>
        <end position="188"/>
    </location>
</feature>
<gene>
    <name evidence="2" type="ORF">G1H19_20090</name>
</gene>
<protein>
    <submittedName>
        <fullName evidence="2">Alpha/beta fold hydrolase</fullName>
    </submittedName>
</protein>
<dbReference type="EMBL" id="JAAGWK010000032">
    <property type="protein sequence ID" value="NEL56275.1"/>
    <property type="molecule type" value="Genomic_DNA"/>
</dbReference>
<dbReference type="InterPro" id="IPR029058">
    <property type="entry name" value="AB_hydrolase_fold"/>
</dbReference>
<keyword evidence="2" id="KW-0378">Hydrolase</keyword>
<dbReference type="PANTHER" id="PTHR43798:SF27">
    <property type="entry name" value="HYDROLASE ALPHA_BETA HYDROLASE FOLD FAMILY"/>
    <property type="match status" value="1"/>
</dbReference>
<dbReference type="Proteomes" id="UP000470470">
    <property type="component" value="Unassembled WGS sequence"/>
</dbReference>
<dbReference type="InterPro" id="IPR000073">
    <property type="entry name" value="AB_hydrolase_1"/>
</dbReference>
<accession>A0A7K3WIF0</accession>
<comment type="caution">
    <text evidence="2">The sequence shown here is derived from an EMBL/GenBank/DDBJ whole genome shotgun (WGS) entry which is preliminary data.</text>
</comment>
<dbReference type="Pfam" id="PF00561">
    <property type="entry name" value="Abhydrolase_1"/>
    <property type="match status" value="1"/>
</dbReference>
<evidence type="ECO:0000259" key="1">
    <source>
        <dbReference type="Pfam" id="PF00561"/>
    </source>
</evidence>
<proteinExistence type="predicted"/>